<keyword evidence="2" id="KW-1185">Reference proteome</keyword>
<gene>
    <name evidence="1" type="ORF">NBO_66g0013</name>
</gene>
<reference evidence="1 2" key="1">
    <citation type="journal article" date="2013" name="BMC Genomics">
        <title>Comparative genomics of parasitic silkworm microsporidia reveal an association between genome expansion and host adaptation.</title>
        <authorList>
            <person name="Pan G."/>
            <person name="Xu J."/>
            <person name="Li T."/>
            <person name="Xia Q."/>
            <person name="Liu S.L."/>
            <person name="Zhang G."/>
            <person name="Li S."/>
            <person name="Li C."/>
            <person name="Liu H."/>
            <person name="Yang L."/>
            <person name="Liu T."/>
            <person name="Zhang X."/>
            <person name="Wu Z."/>
            <person name="Fan W."/>
            <person name="Dang X."/>
            <person name="Xiang H."/>
            <person name="Tao M."/>
            <person name="Li Y."/>
            <person name="Hu J."/>
            <person name="Li Z."/>
            <person name="Lin L."/>
            <person name="Luo J."/>
            <person name="Geng L."/>
            <person name="Wang L."/>
            <person name="Long M."/>
            <person name="Wan Y."/>
            <person name="He N."/>
            <person name="Zhang Z."/>
            <person name="Lu C."/>
            <person name="Keeling P.J."/>
            <person name="Wang J."/>
            <person name="Xiang Z."/>
            <person name="Zhou Z."/>
        </authorList>
    </citation>
    <scope>NUCLEOTIDE SEQUENCE [LARGE SCALE GENOMIC DNA]</scope>
    <source>
        <strain evidence="2">CQ1 / CVCC 102059</strain>
    </source>
</reference>
<dbReference type="AlphaFoldDB" id="R0M6D1"/>
<proteinExistence type="predicted"/>
<dbReference type="Proteomes" id="UP000016927">
    <property type="component" value="Unassembled WGS sequence"/>
</dbReference>
<dbReference type="EMBL" id="KB908974">
    <property type="protein sequence ID" value="EOB13554.1"/>
    <property type="molecule type" value="Genomic_DNA"/>
</dbReference>
<organism evidence="1 2">
    <name type="scientific">Nosema bombycis (strain CQ1 / CVCC 102059)</name>
    <name type="common">Microsporidian parasite</name>
    <name type="synonym">Pebrine of silkworm</name>
    <dbReference type="NCBI Taxonomy" id="578461"/>
    <lineage>
        <taxon>Eukaryota</taxon>
        <taxon>Fungi</taxon>
        <taxon>Fungi incertae sedis</taxon>
        <taxon>Microsporidia</taxon>
        <taxon>Nosematidae</taxon>
        <taxon>Nosema</taxon>
    </lineage>
</organism>
<evidence type="ECO:0000313" key="1">
    <source>
        <dbReference type="EMBL" id="EOB13554.1"/>
    </source>
</evidence>
<accession>R0M6D1</accession>
<dbReference type="HOGENOM" id="CLU_3014755_0_0_1"/>
<dbReference type="VEuPathDB" id="MicrosporidiaDB:NBO_66g0013"/>
<evidence type="ECO:0000313" key="2">
    <source>
        <dbReference type="Proteomes" id="UP000016927"/>
    </source>
</evidence>
<protein>
    <submittedName>
        <fullName evidence="1">Uncharacterized protein</fullName>
    </submittedName>
</protein>
<sequence length="56" mass="6909">MITLRTLIEEMICIRHFILKTVIVQDLKFIRYCVNISKQDYYQGMCFCQYYDEMIM</sequence>
<name>R0M6D1_NOSB1</name>